<dbReference type="AlphaFoldDB" id="A0A5N4CF26"/>
<proteinExistence type="predicted"/>
<feature type="region of interest" description="Disordered" evidence="2">
    <location>
        <begin position="1"/>
        <end position="34"/>
    </location>
</feature>
<feature type="compositionally biased region" description="Basic and acidic residues" evidence="2">
    <location>
        <begin position="1064"/>
        <end position="1073"/>
    </location>
</feature>
<keyword evidence="3" id="KW-1133">Transmembrane helix</keyword>
<dbReference type="GO" id="GO:0016740">
    <property type="term" value="F:transferase activity"/>
    <property type="evidence" value="ECO:0007669"/>
    <property type="project" value="UniProtKB-KW"/>
</dbReference>
<protein>
    <submittedName>
        <fullName evidence="4">Chondroitin sulfate N-acetylgalactosaminyltransferase 1</fullName>
    </submittedName>
</protein>
<keyword evidence="3" id="KW-0812">Transmembrane</keyword>
<evidence type="ECO:0000256" key="3">
    <source>
        <dbReference type="SAM" id="Phobius"/>
    </source>
</evidence>
<keyword evidence="1" id="KW-0175">Coiled coil</keyword>
<evidence type="ECO:0000256" key="2">
    <source>
        <dbReference type="SAM" id="MobiDB-lite"/>
    </source>
</evidence>
<gene>
    <name evidence="4" type="ORF">Cadr_000026377</name>
</gene>
<feature type="region of interest" description="Disordered" evidence="2">
    <location>
        <begin position="417"/>
        <end position="451"/>
    </location>
</feature>
<reference evidence="4 5" key="1">
    <citation type="journal article" date="2019" name="Mol. Ecol. Resour.">
        <title>Improving Illumina assemblies with Hi-C and long reads: an example with the North African dromedary.</title>
        <authorList>
            <person name="Elbers J.P."/>
            <person name="Rogers M.F."/>
            <person name="Perelman P.L."/>
            <person name="Proskuryakova A.A."/>
            <person name="Serdyukova N.A."/>
            <person name="Johnson W.E."/>
            <person name="Horin P."/>
            <person name="Corander J."/>
            <person name="Murphy D."/>
            <person name="Burger P.A."/>
        </authorList>
    </citation>
    <scope>NUCLEOTIDE SEQUENCE [LARGE SCALE GENOMIC DNA]</scope>
    <source>
        <strain evidence="4">Drom800</strain>
        <tissue evidence="4">Blood</tissue>
    </source>
</reference>
<feature type="compositionally biased region" description="Basic and acidic residues" evidence="2">
    <location>
        <begin position="1"/>
        <end position="19"/>
    </location>
</feature>
<dbReference type="Proteomes" id="UP000299084">
    <property type="component" value="Unassembled WGS sequence"/>
</dbReference>
<organism evidence="4 5">
    <name type="scientific">Camelus dromedarius</name>
    <name type="common">Dromedary</name>
    <name type="synonym">Arabian camel</name>
    <dbReference type="NCBI Taxonomy" id="9838"/>
    <lineage>
        <taxon>Eukaryota</taxon>
        <taxon>Metazoa</taxon>
        <taxon>Chordata</taxon>
        <taxon>Craniata</taxon>
        <taxon>Vertebrata</taxon>
        <taxon>Euteleostomi</taxon>
        <taxon>Mammalia</taxon>
        <taxon>Eutheria</taxon>
        <taxon>Laurasiatheria</taxon>
        <taxon>Artiodactyla</taxon>
        <taxon>Tylopoda</taxon>
        <taxon>Camelidae</taxon>
        <taxon>Camelus</taxon>
    </lineage>
</organism>
<evidence type="ECO:0000313" key="5">
    <source>
        <dbReference type="Proteomes" id="UP000299084"/>
    </source>
</evidence>
<keyword evidence="3" id="KW-0472">Membrane</keyword>
<keyword evidence="4" id="KW-0808">Transferase</keyword>
<feature type="coiled-coil region" evidence="1">
    <location>
        <begin position="265"/>
        <end position="299"/>
    </location>
</feature>
<dbReference type="EMBL" id="JWIN03000026">
    <property type="protein sequence ID" value="KAB1257506.1"/>
    <property type="molecule type" value="Genomic_DNA"/>
</dbReference>
<feature type="region of interest" description="Disordered" evidence="2">
    <location>
        <begin position="1049"/>
        <end position="1073"/>
    </location>
</feature>
<evidence type="ECO:0000256" key="1">
    <source>
        <dbReference type="SAM" id="Coils"/>
    </source>
</evidence>
<name>A0A5N4CF26_CAMDR</name>
<accession>A0A5N4CF26</accession>
<keyword evidence="5" id="KW-1185">Reference proteome</keyword>
<comment type="caution">
    <text evidence="4">The sequence shown here is derived from an EMBL/GenBank/DDBJ whole genome shotgun (WGS) entry which is preliminary data.</text>
</comment>
<feature type="transmembrane region" description="Helical" evidence="3">
    <location>
        <begin position="210"/>
        <end position="235"/>
    </location>
</feature>
<evidence type="ECO:0000313" key="4">
    <source>
        <dbReference type="EMBL" id="KAB1257506.1"/>
    </source>
</evidence>
<feature type="region of interest" description="Disordered" evidence="2">
    <location>
        <begin position="955"/>
        <end position="994"/>
    </location>
</feature>
<sequence length="1248" mass="136844">MGREMRKGDKEGRALEKGCRDRHRRAGCPGKGRGGCLREWSRGAERVWKALRSDWVSLTSNQDRDSSQRLDVWGLRRPEPALRPAAAGGRPREPRVSHCLHPPVPAGLGVISLSKCCHLVSSQIRTALLSVRKAMMGMRVKPWRFILWKSGSRARWCRTRRGKTRCRRKWIERLRGPHPRPPVAGRASWDDRRRCCRRADSGVRMARRGLLAWVSRVVVLLVLLCCAVSVLYMLACTPKGDDEQRGLPRAGGPTGKEAALQGWEEQQQRDYIGSLKRQIAQLQEELQERGEQLRGAQRLAGAPGRAQADLLAFLRSQVDRAEVHAGLKQATEYAAVPFDSFTLQKVYQLETGLTRHPEEKPVRKDKRDELAEAIESAVGALNSPSEGSPYQRPYTAADFIEGWRACAVGWRVAGQAARSPRDGDGAWTALGGPHRGQKRQPVVRPRKTRACSKHGPLTLAQGCSGKFTSTNDPFEGRGDRACPPPSTPGSALGLCNPRLSLQAGQTLSTLRNGPEEVGEVSTRVILVKRGVVQSSTRFGRGCCFFYQRTECLVPGLHPDRLSLQGALKVSRCSDQGLRPCRGRQRVTVFPSKCTPQVSDQYELRRSGISTNTSSLADPGRAMNILQKETLVPLALEDACQTYPHTEQFQENVITNQGLPFGTSDGPVQPAACALGQLGPHNLLVRALREGGVKLCGREQSGSPSLGQFCRWLDGHLGRRLQFVIEIHGGAWAPPTPRAVTKGRSSGPNTSRGLCDSDQTLQLLGTGAPCLLLQNTKHGFECFPPGSARRPPLRGALLCRRSICKVSSDRAAFYSSVELAEGKRLLMTTPCPRKPCHTNGRPLVVLEVWFLLHDGTHRLLFKCQWHSFWPLARPAPPPPAFAGLVVVRVAPASCLAAETSCFWEAEAPGEILIQSQVLVPGGPACISARCSFATWGEKARQAFGCVSGHLGIAGQMRESGEGRSGSGRLLWPDRRRTSGPELGLSSQPASPGRTALPTCPHGACAEEPHWFTVRFRAGLRDTRFLCHPTPTSPQCDSMGRDPQPFFRVGRGRASCQDRQPASFQGREDREGETWRWDEDAVQLDSRSGPAPGTPRGLPAQTAEVGFREDLTRRKDTHSVGVRGGPPGTGAAPACHPHEVLRCQGFIKVWMGHLLCVQSIPHCLKGWGRMEPGLRPEGPDDPLTEGQRWEPALGAWASELVHGHHWVVWEDMGGGEKGLLGGEQGVVDRWRGVESQLTWEVEPSLASGQT</sequence>